<dbReference type="HOGENOM" id="CLU_079711_0_0_1"/>
<proteinExistence type="predicted"/>
<organism evidence="2 3">
    <name type="scientific">Naumovozyma castellii</name>
    <name type="common">Yeast</name>
    <name type="synonym">Saccharomyces castellii</name>
    <dbReference type="NCBI Taxonomy" id="27288"/>
    <lineage>
        <taxon>Eukaryota</taxon>
        <taxon>Fungi</taxon>
        <taxon>Dikarya</taxon>
        <taxon>Ascomycota</taxon>
        <taxon>Saccharomycotina</taxon>
        <taxon>Saccharomycetes</taxon>
        <taxon>Saccharomycetales</taxon>
        <taxon>Saccharomycetaceae</taxon>
        <taxon>Naumovozyma</taxon>
    </lineage>
</organism>
<evidence type="ECO:0000256" key="1">
    <source>
        <dbReference type="SAM" id="MobiDB-lite"/>
    </source>
</evidence>
<reference key="2">
    <citation type="submission" date="2011-08" db="EMBL/GenBank/DDBJ databases">
        <title>Genome sequence of Naumovozyma castellii.</title>
        <authorList>
            <person name="Gordon J.L."/>
            <person name="Armisen D."/>
            <person name="Proux-Wera E."/>
            <person name="OhEigeartaigh S.S."/>
            <person name="Byrne K.P."/>
            <person name="Wolfe K.H."/>
        </authorList>
    </citation>
    <scope>NUCLEOTIDE SEQUENCE</scope>
    <source>
        <strain>Type strain:CBS 4309</strain>
    </source>
</reference>
<evidence type="ECO:0000313" key="3">
    <source>
        <dbReference type="Proteomes" id="UP000001640"/>
    </source>
</evidence>
<dbReference type="EMBL" id="HE576753">
    <property type="protein sequence ID" value="CCC68845.1"/>
    <property type="molecule type" value="Genomic_DNA"/>
</dbReference>
<dbReference type="KEGG" id="ncs:NCAS_0B07610"/>
<keyword evidence="3" id="KW-1185">Reference proteome</keyword>
<sequence length="319" mass="37047">MTTSETIYLYPGDNQPKVKLTRVRQFADFSDLIKYFHSIQDTYLIEFQICETITENLKLTSTSSLATSPTFIIEYNEIYDSFYVWKSEGKWEMTDIVTQIYNTQSQPKAKTKTPNGATKSWEVQFKNDPRLKSHRKKDILKLALNNLNVDWSMVDINEFWNQLDNICQIDSHMGNESSCKSFIVMALFRTRISRNKKLLQKLISEYGERCRNNSTEAITSDNSAELAIEDSPLADLPIEEEGLKTSSSNQHYSYHQPSTRDSKDIVAKQVFSNFNRHFKVTAEDYELFDLKTKAGIPRKLRRNSSKITKDTRTKHINRA</sequence>
<dbReference type="RefSeq" id="XP_003675216.1">
    <property type="nucleotide sequence ID" value="XM_003675168.1"/>
</dbReference>
<dbReference type="eggNOG" id="ENOG502RZH0">
    <property type="taxonomic scope" value="Eukaryota"/>
</dbReference>
<protein>
    <submittedName>
        <fullName evidence="2">Uncharacterized protein</fullName>
    </submittedName>
</protein>
<dbReference type="FunCoup" id="G0VAB5">
    <property type="interactions" value="61"/>
</dbReference>
<name>G0VAB5_NAUCA</name>
<dbReference type="GO" id="GO:0071443">
    <property type="term" value="F:tDNA binding"/>
    <property type="evidence" value="ECO:0007669"/>
    <property type="project" value="EnsemblFungi"/>
</dbReference>
<dbReference type="AlphaFoldDB" id="G0VAB5"/>
<gene>
    <name evidence="2" type="primary">NCAS0B07610</name>
    <name evidence="2" type="ordered locus">NCAS_0B07610</name>
</gene>
<dbReference type="OMA" id="MEELYVY"/>
<evidence type="ECO:0000313" key="2">
    <source>
        <dbReference type="EMBL" id="CCC68845.1"/>
    </source>
</evidence>
<dbReference type="GeneID" id="96902402"/>
<feature type="region of interest" description="Disordered" evidence="1">
    <location>
        <begin position="299"/>
        <end position="319"/>
    </location>
</feature>
<dbReference type="OrthoDB" id="4070108at2759"/>
<dbReference type="Proteomes" id="UP000001640">
    <property type="component" value="Chromosome 2"/>
</dbReference>
<dbReference type="GO" id="GO:0031669">
    <property type="term" value="P:cellular response to nutrient levels"/>
    <property type="evidence" value="ECO:0007669"/>
    <property type="project" value="EnsemblFungi"/>
</dbReference>
<dbReference type="InParanoid" id="G0VAB5"/>
<reference evidence="2 3" key="1">
    <citation type="journal article" date="2011" name="Proc. Natl. Acad. Sci. U.S.A.">
        <title>Evolutionary erosion of yeast sex chromosomes by mating-type switching accidents.</title>
        <authorList>
            <person name="Gordon J.L."/>
            <person name="Armisen D."/>
            <person name="Proux-Wera E."/>
            <person name="Oheigeartaigh S.S."/>
            <person name="Byrne K.P."/>
            <person name="Wolfe K.H."/>
        </authorList>
    </citation>
    <scope>NUCLEOTIDE SEQUENCE [LARGE SCALE GENOMIC DNA]</scope>
    <source>
        <strain evidence="3">ATCC 76901 / BCRC 22586 / CBS 4309 / NBRC 1992 / NRRL Y-12630</strain>
    </source>
</reference>
<accession>G0VAB5</accession>